<dbReference type="RefSeq" id="XP_040712314.1">
    <property type="nucleotide sequence ID" value="XM_040858735.1"/>
</dbReference>
<keyword evidence="2" id="KW-0472">Membrane</keyword>
<evidence type="ECO:0000256" key="2">
    <source>
        <dbReference type="SAM" id="Phobius"/>
    </source>
</evidence>
<feature type="transmembrane region" description="Helical" evidence="2">
    <location>
        <begin position="152"/>
        <end position="174"/>
    </location>
</feature>
<comment type="caution">
    <text evidence="3">The sequence shown here is derived from an EMBL/GenBank/DDBJ whole genome shotgun (WGS) entry which is preliminary data.</text>
</comment>
<dbReference type="EMBL" id="MCFJ01000013">
    <property type="protein sequence ID" value="ORY59740.1"/>
    <property type="molecule type" value="Genomic_DNA"/>
</dbReference>
<organism evidence="3 4">
    <name type="scientific">Pseudomassariella vexata</name>
    <dbReference type="NCBI Taxonomy" id="1141098"/>
    <lineage>
        <taxon>Eukaryota</taxon>
        <taxon>Fungi</taxon>
        <taxon>Dikarya</taxon>
        <taxon>Ascomycota</taxon>
        <taxon>Pezizomycotina</taxon>
        <taxon>Sordariomycetes</taxon>
        <taxon>Xylariomycetidae</taxon>
        <taxon>Amphisphaeriales</taxon>
        <taxon>Pseudomassariaceae</taxon>
        <taxon>Pseudomassariella</taxon>
    </lineage>
</organism>
<dbReference type="InParanoid" id="A0A1Y2DKD7"/>
<dbReference type="GeneID" id="63774947"/>
<evidence type="ECO:0008006" key="5">
    <source>
        <dbReference type="Google" id="ProtNLM"/>
    </source>
</evidence>
<proteinExistence type="predicted"/>
<feature type="transmembrane region" description="Helical" evidence="2">
    <location>
        <begin position="303"/>
        <end position="324"/>
    </location>
</feature>
<gene>
    <name evidence="3" type="ORF">BCR38DRAFT_412735</name>
</gene>
<keyword evidence="4" id="KW-1185">Reference proteome</keyword>
<keyword evidence="2" id="KW-0812">Transmembrane</keyword>
<name>A0A1Y2DKD7_9PEZI</name>
<sequence>MSGPRNRKIGRKGYAKIRRYCLEPYLRSIFAPEAPIRKSVAPIMVFLRPDYSRDQQRRYDIENHDSEPSSSKGQKKPLPSKPNSPSIPKSSYTSHTWRPLPETPGPGQRQKLVSQPTAKSRKMSTINKKNVWSSVAVDKDRSHISAMTMKEFGIRIAQGTLAILFLVLTSFSAFTLNAGNLSGFSLSFFVFSLTVTYFVLYGVAVLAYPIIYHWIAQIVFEAFLVVFWLAAWATLASYASALNLGGAGRTSRASLGTMPASGLGRRGGQESLREAIMMAISDMNPASTLEQVSTSSVEAAETIIGISAALGAVIWVLFIITMIMTDNIHMQE</sequence>
<dbReference type="OrthoDB" id="10668839at2759"/>
<protein>
    <recommendedName>
        <fullName evidence="5">MARVEL domain-containing protein</fullName>
    </recommendedName>
</protein>
<dbReference type="PANTHER" id="PTHR37451:SF4">
    <property type="entry name" value="MARVEL DOMAIN-CONTAINING PROTEIN"/>
    <property type="match status" value="1"/>
</dbReference>
<dbReference type="Proteomes" id="UP000193689">
    <property type="component" value="Unassembled WGS sequence"/>
</dbReference>
<feature type="transmembrane region" description="Helical" evidence="2">
    <location>
        <begin position="186"/>
        <end position="211"/>
    </location>
</feature>
<feature type="transmembrane region" description="Helical" evidence="2">
    <location>
        <begin position="218"/>
        <end position="239"/>
    </location>
</feature>
<reference evidence="3 4" key="1">
    <citation type="submission" date="2016-07" db="EMBL/GenBank/DDBJ databases">
        <title>Pervasive Adenine N6-methylation of Active Genes in Fungi.</title>
        <authorList>
            <consortium name="DOE Joint Genome Institute"/>
            <person name="Mondo S.J."/>
            <person name="Dannebaum R.O."/>
            <person name="Kuo R.C."/>
            <person name="Labutti K."/>
            <person name="Haridas S."/>
            <person name="Kuo A."/>
            <person name="Salamov A."/>
            <person name="Ahrendt S.R."/>
            <person name="Lipzen A."/>
            <person name="Sullivan W."/>
            <person name="Andreopoulos W.B."/>
            <person name="Clum A."/>
            <person name="Lindquist E."/>
            <person name="Daum C."/>
            <person name="Ramamoorthy G.K."/>
            <person name="Gryganskyi A."/>
            <person name="Culley D."/>
            <person name="Magnuson J.K."/>
            <person name="James T.Y."/>
            <person name="O'Malley M.A."/>
            <person name="Stajich J.E."/>
            <person name="Spatafora J.W."/>
            <person name="Visel A."/>
            <person name="Grigoriev I.V."/>
        </authorList>
    </citation>
    <scope>NUCLEOTIDE SEQUENCE [LARGE SCALE GENOMIC DNA]</scope>
    <source>
        <strain evidence="3 4">CBS 129021</strain>
    </source>
</reference>
<feature type="compositionally biased region" description="Low complexity" evidence="1">
    <location>
        <begin position="81"/>
        <end position="91"/>
    </location>
</feature>
<evidence type="ECO:0000256" key="1">
    <source>
        <dbReference type="SAM" id="MobiDB-lite"/>
    </source>
</evidence>
<evidence type="ECO:0000313" key="3">
    <source>
        <dbReference type="EMBL" id="ORY59740.1"/>
    </source>
</evidence>
<keyword evidence="2" id="KW-1133">Transmembrane helix</keyword>
<evidence type="ECO:0000313" key="4">
    <source>
        <dbReference type="Proteomes" id="UP000193689"/>
    </source>
</evidence>
<feature type="compositionally biased region" description="Polar residues" evidence="1">
    <location>
        <begin position="111"/>
        <end position="124"/>
    </location>
</feature>
<accession>A0A1Y2DKD7</accession>
<dbReference type="STRING" id="1141098.A0A1Y2DKD7"/>
<dbReference type="AlphaFoldDB" id="A0A1Y2DKD7"/>
<dbReference type="PANTHER" id="PTHR37451">
    <property type="entry name" value="MARVEL DOMAIN"/>
    <property type="match status" value="1"/>
</dbReference>
<feature type="region of interest" description="Disordered" evidence="1">
    <location>
        <begin position="62"/>
        <end position="124"/>
    </location>
</feature>